<evidence type="ECO:0000313" key="3">
    <source>
        <dbReference type="Proteomes" id="UP000320404"/>
    </source>
</evidence>
<reference evidence="2 3" key="1">
    <citation type="submission" date="2019-02" db="EMBL/GenBank/DDBJ databases">
        <title>Prokaryotic population dynamics and viral predation in marine succession experiment using metagenomics: the confinement effect.</title>
        <authorList>
            <person name="Haro-Moreno J.M."/>
            <person name="Rodriguez-Valera F."/>
            <person name="Lopez-Perez M."/>
        </authorList>
    </citation>
    <scope>NUCLEOTIDE SEQUENCE [LARGE SCALE GENOMIC DNA]</scope>
    <source>
        <strain evidence="2">MED-G158</strain>
    </source>
</reference>
<feature type="transmembrane region" description="Helical" evidence="1">
    <location>
        <begin position="92"/>
        <end position="114"/>
    </location>
</feature>
<dbReference type="Proteomes" id="UP000320404">
    <property type="component" value="Unassembled WGS sequence"/>
</dbReference>
<evidence type="ECO:0000313" key="2">
    <source>
        <dbReference type="EMBL" id="RZO76450.1"/>
    </source>
</evidence>
<keyword evidence="1" id="KW-0812">Transmembrane</keyword>
<feature type="transmembrane region" description="Helical" evidence="1">
    <location>
        <begin position="32"/>
        <end position="53"/>
    </location>
</feature>
<name>A0A520S1U7_9GAMM</name>
<feature type="transmembrane region" description="Helical" evidence="1">
    <location>
        <begin position="65"/>
        <end position="86"/>
    </location>
</feature>
<dbReference type="Pfam" id="PF11911">
    <property type="entry name" value="DUF3429"/>
    <property type="match status" value="1"/>
</dbReference>
<evidence type="ECO:0000256" key="1">
    <source>
        <dbReference type="SAM" id="Phobius"/>
    </source>
</evidence>
<dbReference type="AlphaFoldDB" id="A0A520S1U7"/>
<dbReference type="EMBL" id="SHAH01000030">
    <property type="protein sequence ID" value="RZO76450.1"/>
    <property type="molecule type" value="Genomic_DNA"/>
</dbReference>
<protein>
    <submittedName>
        <fullName evidence="2">DUF3429 family protein</fullName>
    </submittedName>
</protein>
<comment type="caution">
    <text evidence="2">The sequence shown here is derived from an EMBL/GenBank/DDBJ whole genome shotgun (WGS) entry which is preliminary data.</text>
</comment>
<keyword evidence="1" id="KW-1133">Transmembrane helix</keyword>
<accession>A0A520S1U7</accession>
<gene>
    <name evidence="2" type="ORF">EVA69_02900</name>
</gene>
<proteinExistence type="predicted"/>
<sequence>MKNAAIINCLGYAGLIPFWAAAWAMLGDRTLFQLSPALIFLTYSAIILSFLGGTLWGKARELADGFLSAGLLLLSNVLALSAWLMLLLGETFMVPGLLIALIGYAILCAVEWVSTSQVLGGVGEPYLRFRLTLTSVVCLAHAVVIYAVL</sequence>
<organism evidence="2 3">
    <name type="scientific">OM182 bacterium</name>
    <dbReference type="NCBI Taxonomy" id="2510334"/>
    <lineage>
        <taxon>Bacteria</taxon>
        <taxon>Pseudomonadati</taxon>
        <taxon>Pseudomonadota</taxon>
        <taxon>Gammaproteobacteria</taxon>
        <taxon>OMG group</taxon>
        <taxon>OM182 clade</taxon>
    </lineage>
</organism>
<feature type="transmembrane region" description="Helical" evidence="1">
    <location>
        <begin position="126"/>
        <end position="148"/>
    </location>
</feature>
<feature type="transmembrane region" description="Helical" evidence="1">
    <location>
        <begin position="7"/>
        <end position="26"/>
    </location>
</feature>
<keyword evidence="1" id="KW-0472">Membrane</keyword>
<dbReference type="InterPro" id="IPR021836">
    <property type="entry name" value="DUF3429"/>
</dbReference>